<gene>
    <name evidence="2" type="ORF">VTJ49DRAFT_7529</name>
</gene>
<organism evidence="2 3">
    <name type="scientific">Humicola insolens</name>
    <name type="common">Soft-rot fungus</name>
    <dbReference type="NCBI Taxonomy" id="85995"/>
    <lineage>
        <taxon>Eukaryota</taxon>
        <taxon>Fungi</taxon>
        <taxon>Dikarya</taxon>
        <taxon>Ascomycota</taxon>
        <taxon>Pezizomycotina</taxon>
        <taxon>Sordariomycetes</taxon>
        <taxon>Sordariomycetidae</taxon>
        <taxon>Sordariales</taxon>
        <taxon>Chaetomiaceae</taxon>
        <taxon>Mycothermus</taxon>
    </lineage>
</organism>
<comment type="caution">
    <text evidence="2">The sequence shown here is derived from an EMBL/GenBank/DDBJ whole genome shotgun (WGS) entry which is preliminary data.</text>
</comment>
<dbReference type="Gene3D" id="3.40.50.1820">
    <property type="entry name" value="alpha/beta hydrolase"/>
    <property type="match status" value="1"/>
</dbReference>
<dbReference type="EMBL" id="JAZGSY010000090">
    <property type="protein sequence ID" value="KAL1841013.1"/>
    <property type="molecule type" value="Genomic_DNA"/>
</dbReference>
<keyword evidence="3" id="KW-1185">Reference proteome</keyword>
<sequence>MFGNIPSAIQPPALPEDASTLSWDEKVTPLLLIHDGGGTTFSYYCLGNIGRLVYGIANPRYHSGAAWEGGIPEMARHYIGMLKLGLPRSDGTKRVILGGWSLGGMIALEMARQLAANKDASLSVVGVVMIDTPCPFAPLPIPAPRVVQHVVEWGPLTREDTKRKVQRCFADALRVLGQWTLPEWADAAQQDGRCEKEVPHPPPPVVLIRATGMVPVVEPGVARVDIHRSDPQLGWGRYRKHLVRRAIDVPGNHYNLFQTEETLETVTKAIQQACAGLEDIGGV</sequence>
<dbReference type="InterPro" id="IPR001031">
    <property type="entry name" value="Thioesterase"/>
</dbReference>
<feature type="domain" description="Thioesterase" evidence="1">
    <location>
        <begin position="29"/>
        <end position="135"/>
    </location>
</feature>
<evidence type="ECO:0000259" key="1">
    <source>
        <dbReference type="Pfam" id="PF00975"/>
    </source>
</evidence>
<dbReference type="Pfam" id="PF00975">
    <property type="entry name" value="Thioesterase"/>
    <property type="match status" value="1"/>
</dbReference>
<evidence type="ECO:0000313" key="3">
    <source>
        <dbReference type="Proteomes" id="UP001583172"/>
    </source>
</evidence>
<dbReference type="InterPro" id="IPR029058">
    <property type="entry name" value="AB_hydrolase_fold"/>
</dbReference>
<dbReference type="Proteomes" id="UP001583172">
    <property type="component" value="Unassembled WGS sequence"/>
</dbReference>
<proteinExistence type="predicted"/>
<protein>
    <recommendedName>
        <fullName evidence="1">Thioesterase domain-containing protein</fullName>
    </recommendedName>
</protein>
<name>A0ABR3VGM2_HUMIN</name>
<reference evidence="2 3" key="1">
    <citation type="journal article" date="2024" name="Commun. Biol.">
        <title>Comparative genomic analysis of thermophilic fungi reveals convergent evolutionary adaptations and gene losses.</title>
        <authorList>
            <person name="Steindorff A.S."/>
            <person name="Aguilar-Pontes M.V."/>
            <person name="Robinson A.J."/>
            <person name="Andreopoulos B."/>
            <person name="LaButti K."/>
            <person name="Kuo A."/>
            <person name="Mondo S."/>
            <person name="Riley R."/>
            <person name="Otillar R."/>
            <person name="Haridas S."/>
            <person name="Lipzen A."/>
            <person name="Grimwood J."/>
            <person name="Schmutz J."/>
            <person name="Clum A."/>
            <person name="Reid I.D."/>
            <person name="Moisan M.C."/>
            <person name="Butler G."/>
            <person name="Nguyen T.T.M."/>
            <person name="Dewar K."/>
            <person name="Conant G."/>
            <person name="Drula E."/>
            <person name="Henrissat B."/>
            <person name="Hansel C."/>
            <person name="Singer S."/>
            <person name="Hutchinson M.I."/>
            <person name="de Vries R.P."/>
            <person name="Natvig D.O."/>
            <person name="Powell A.J."/>
            <person name="Tsang A."/>
            <person name="Grigoriev I.V."/>
        </authorList>
    </citation>
    <scope>NUCLEOTIDE SEQUENCE [LARGE SCALE GENOMIC DNA]</scope>
    <source>
        <strain evidence="2 3">CBS 620.91</strain>
    </source>
</reference>
<evidence type="ECO:0000313" key="2">
    <source>
        <dbReference type="EMBL" id="KAL1841013.1"/>
    </source>
</evidence>
<dbReference type="SUPFAM" id="SSF53474">
    <property type="entry name" value="alpha/beta-Hydrolases"/>
    <property type="match status" value="1"/>
</dbReference>
<accession>A0ABR3VGM2</accession>